<name>A0A6N4W263_9MYCO</name>
<organism evidence="6 7">
    <name type="scientific">Mycolicibacterium anyangense</name>
    <dbReference type="NCBI Taxonomy" id="1431246"/>
    <lineage>
        <taxon>Bacteria</taxon>
        <taxon>Bacillati</taxon>
        <taxon>Actinomycetota</taxon>
        <taxon>Actinomycetes</taxon>
        <taxon>Mycobacteriales</taxon>
        <taxon>Mycobacteriaceae</taxon>
        <taxon>Mycolicibacterium</taxon>
    </lineage>
</organism>
<evidence type="ECO:0000313" key="7">
    <source>
        <dbReference type="Proteomes" id="UP000467249"/>
    </source>
</evidence>
<keyword evidence="3" id="KW-0804">Transcription</keyword>
<dbReference type="Proteomes" id="UP000467249">
    <property type="component" value="Chromosome"/>
</dbReference>
<keyword evidence="2 4" id="KW-0238">DNA-binding</keyword>
<proteinExistence type="predicted"/>
<evidence type="ECO:0000256" key="2">
    <source>
        <dbReference type="ARBA" id="ARBA00023125"/>
    </source>
</evidence>
<dbReference type="GO" id="GO:0000976">
    <property type="term" value="F:transcription cis-regulatory region binding"/>
    <property type="evidence" value="ECO:0007669"/>
    <property type="project" value="TreeGrafter"/>
</dbReference>
<reference evidence="6 7" key="1">
    <citation type="journal article" date="2019" name="Emerg. Microbes Infect.">
        <title>Comprehensive subspecies identification of 175 nontuberculous mycobacteria species based on 7547 genomic profiles.</title>
        <authorList>
            <person name="Matsumoto Y."/>
            <person name="Kinjo T."/>
            <person name="Motooka D."/>
            <person name="Nabeya D."/>
            <person name="Jung N."/>
            <person name="Uechi K."/>
            <person name="Horii T."/>
            <person name="Iida T."/>
            <person name="Fujita J."/>
            <person name="Nakamura S."/>
        </authorList>
    </citation>
    <scope>NUCLEOTIDE SEQUENCE [LARGE SCALE GENOMIC DNA]</scope>
    <source>
        <strain evidence="6 7">JCM 30275</strain>
    </source>
</reference>
<evidence type="ECO:0000256" key="4">
    <source>
        <dbReference type="PROSITE-ProRule" id="PRU00335"/>
    </source>
</evidence>
<dbReference type="PANTHER" id="PTHR30055">
    <property type="entry name" value="HTH-TYPE TRANSCRIPTIONAL REGULATOR RUTR"/>
    <property type="match status" value="1"/>
</dbReference>
<evidence type="ECO:0000313" key="6">
    <source>
        <dbReference type="EMBL" id="BBZ74735.1"/>
    </source>
</evidence>
<evidence type="ECO:0000256" key="3">
    <source>
        <dbReference type="ARBA" id="ARBA00023163"/>
    </source>
</evidence>
<dbReference type="GO" id="GO:0003700">
    <property type="term" value="F:DNA-binding transcription factor activity"/>
    <property type="evidence" value="ECO:0007669"/>
    <property type="project" value="TreeGrafter"/>
</dbReference>
<dbReference type="InterPro" id="IPR041479">
    <property type="entry name" value="TetR_CgmR_C"/>
</dbReference>
<keyword evidence="1" id="KW-0805">Transcription regulation</keyword>
<dbReference type="EMBL" id="AP022620">
    <property type="protein sequence ID" value="BBZ74735.1"/>
    <property type="molecule type" value="Genomic_DNA"/>
</dbReference>
<dbReference type="Pfam" id="PF17937">
    <property type="entry name" value="TetR_C_28"/>
    <property type="match status" value="1"/>
</dbReference>
<dbReference type="Gene3D" id="1.10.357.10">
    <property type="entry name" value="Tetracycline Repressor, domain 2"/>
    <property type="match status" value="1"/>
</dbReference>
<evidence type="ECO:0000259" key="5">
    <source>
        <dbReference type="PROSITE" id="PS50977"/>
    </source>
</evidence>
<dbReference type="RefSeq" id="WP_163802287.1">
    <property type="nucleotide sequence ID" value="NZ_AP022620.1"/>
</dbReference>
<protein>
    <submittedName>
        <fullName evidence="6">TetR family transcriptional regulator</fullName>
    </submittedName>
</protein>
<feature type="DNA-binding region" description="H-T-H motif" evidence="4">
    <location>
        <begin position="25"/>
        <end position="44"/>
    </location>
</feature>
<dbReference type="InterPro" id="IPR009057">
    <property type="entry name" value="Homeodomain-like_sf"/>
</dbReference>
<sequence length="183" mass="19731">MTTSRERILDAYADVLTVDGERHATLEAVAARAGVSKGGLLYHFPSKDQLSEALCDRLVALAADDVEAMRTSADGPARHYIRTSHYADTPLDRTFVAVARLQQAGDPRARAAIRQISEQWLDTLDEALGDRDAARAIKLIGDGLYHNAMSSTLGGQHPQAEVDEGLLAVIDRLSGARSEAPNP</sequence>
<evidence type="ECO:0000256" key="1">
    <source>
        <dbReference type="ARBA" id="ARBA00023015"/>
    </source>
</evidence>
<gene>
    <name evidence="6" type="ORF">MANY_00720</name>
</gene>
<dbReference type="PROSITE" id="PS50977">
    <property type="entry name" value="HTH_TETR_2"/>
    <property type="match status" value="1"/>
</dbReference>
<keyword evidence="7" id="KW-1185">Reference proteome</keyword>
<dbReference type="PANTHER" id="PTHR30055:SF234">
    <property type="entry name" value="HTH-TYPE TRANSCRIPTIONAL REGULATOR BETI"/>
    <property type="match status" value="1"/>
</dbReference>
<accession>A0A6N4W263</accession>
<dbReference type="AlphaFoldDB" id="A0A6N4W263"/>
<dbReference type="SUPFAM" id="SSF46689">
    <property type="entry name" value="Homeodomain-like"/>
    <property type="match status" value="1"/>
</dbReference>
<dbReference type="InterPro" id="IPR001647">
    <property type="entry name" value="HTH_TetR"/>
</dbReference>
<dbReference type="InterPro" id="IPR050109">
    <property type="entry name" value="HTH-type_TetR-like_transc_reg"/>
</dbReference>
<feature type="domain" description="HTH tetR-type" evidence="5">
    <location>
        <begin position="2"/>
        <end position="62"/>
    </location>
</feature>
<dbReference type="PRINTS" id="PR00455">
    <property type="entry name" value="HTHTETR"/>
</dbReference>
<dbReference type="Pfam" id="PF00440">
    <property type="entry name" value="TetR_N"/>
    <property type="match status" value="1"/>
</dbReference>
<dbReference type="KEGG" id="many:MANY_00720"/>